<organism evidence="1 2">
    <name type="scientific">Takifugu flavidus</name>
    <name type="common">sansaifugu</name>
    <dbReference type="NCBI Taxonomy" id="433684"/>
    <lineage>
        <taxon>Eukaryota</taxon>
        <taxon>Metazoa</taxon>
        <taxon>Chordata</taxon>
        <taxon>Craniata</taxon>
        <taxon>Vertebrata</taxon>
        <taxon>Euteleostomi</taxon>
        <taxon>Actinopterygii</taxon>
        <taxon>Neopterygii</taxon>
        <taxon>Teleostei</taxon>
        <taxon>Neoteleostei</taxon>
        <taxon>Acanthomorphata</taxon>
        <taxon>Eupercaria</taxon>
        <taxon>Tetraodontiformes</taxon>
        <taxon>Tetradontoidea</taxon>
        <taxon>Tetraodontidae</taxon>
        <taxon>Takifugu</taxon>
    </lineage>
</organism>
<reference evidence="1 2" key="1">
    <citation type="submission" date="2019-04" db="EMBL/GenBank/DDBJ databases">
        <title>Chromosome genome assembly for Takifugu flavidus.</title>
        <authorList>
            <person name="Xiao S."/>
        </authorList>
    </citation>
    <scope>NUCLEOTIDE SEQUENCE [LARGE SCALE GENOMIC DNA]</scope>
    <source>
        <strain evidence="1">HTHZ2018</strain>
        <tissue evidence="1">Muscle</tissue>
    </source>
</reference>
<dbReference type="AlphaFoldDB" id="A0A5C6MFI3"/>
<name>A0A5C6MFI3_9TELE</name>
<dbReference type="EMBL" id="RHFK02000720">
    <property type="protein sequence ID" value="TWW53355.1"/>
    <property type="molecule type" value="Genomic_DNA"/>
</dbReference>
<accession>A0A5C6MFI3</accession>
<keyword evidence="2" id="KW-1185">Reference proteome</keyword>
<dbReference type="Proteomes" id="UP000324091">
    <property type="component" value="Unassembled WGS sequence"/>
</dbReference>
<gene>
    <name evidence="1" type="ORF">D4764_0159630</name>
</gene>
<evidence type="ECO:0000313" key="1">
    <source>
        <dbReference type="EMBL" id="TWW53355.1"/>
    </source>
</evidence>
<proteinExistence type="predicted"/>
<comment type="caution">
    <text evidence="1">The sequence shown here is derived from an EMBL/GenBank/DDBJ whole genome shotgun (WGS) entry which is preliminary data.</text>
</comment>
<sequence>MSGGETRRNDNEVKSENICYASISYKSTNDGAQVFGDESDPNVTYSTVRM</sequence>
<protein>
    <submittedName>
        <fullName evidence="1">Uncharacterized protein</fullName>
    </submittedName>
</protein>
<evidence type="ECO:0000313" key="2">
    <source>
        <dbReference type="Proteomes" id="UP000324091"/>
    </source>
</evidence>